<dbReference type="Pfam" id="PF01182">
    <property type="entry name" value="Glucosamine_iso"/>
    <property type="match status" value="1"/>
</dbReference>
<dbReference type="GO" id="GO:0019262">
    <property type="term" value="P:N-acetylneuraminate catabolic process"/>
    <property type="evidence" value="ECO:0007669"/>
    <property type="project" value="TreeGrafter"/>
</dbReference>
<dbReference type="InterPro" id="IPR004547">
    <property type="entry name" value="Glucosamine6P_isomerase"/>
</dbReference>
<dbReference type="GO" id="GO:0005975">
    <property type="term" value="P:carbohydrate metabolic process"/>
    <property type="evidence" value="ECO:0007669"/>
    <property type="project" value="InterPro"/>
</dbReference>
<reference evidence="2 3" key="1">
    <citation type="journal article" date="2018" name="Front. Microbiol.">
        <title>Hydrolytic Capabilities as a Key to Environmental Success: Chitinolytic and Cellulolytic Acidobacteria From Acidic Sub-arctic Soils and Boreal Peatlands.</title>
        <authorList>
            <person name="Belova S.E."/>
            <person name="Ravin N.V."/>
            <person name="Pankratov T.A."/>
            <person name="Rakitin A.L."/>
            <person name="Ivanova A.A."/>
            <person name="Beletsky A.V."/>
            <person name="Mardanov A.V."/>
            <person name="Sinninghe Damste J.S."/>
            <person name="Dedysh S.N."/>
        </authorList>
    </citation>
    <scope>NUCLEOTIDE SEQUENCE [LARGE SCALE GENOMIC DNA]</scope>
    <source>
        <strain evidence="2 3">SBC82</strain>
    </source>
</reference>
<dbReference type="Proteomes" id="UP000253606">
    <property type="component" value="Chromosome"/>
</dbReference>
<dbReference type="PANTHER" id="PTHR11280:SF6">
    <property type="entry name" value="GLUCOSAMINE-6-PHOSPHATE ISOMERASE NAGB"/>
    <property type="match status" value="1"/>
</dbReference>
<dbReference type="CDD" id="cd01399">
    <property type="entry name" value="GlcN6P_deaminase"/>
    <property type="match status" value="1"/>
</dbReference>
<feature type="domain" description="Glucosamine/galactosamine-6-phosphate isomerase" evidence="1">
    <location>
        <begin position="26"/>
        <end position="242"/>
    </location>
</feature>
<dbReference type="GO" id="GO:0042802">
    <property type="term" value="F:identical protein binding"/>
    <property type="evidence" value="ECO:0007669"/>
    <property type="project" value="TreeGrafter"/>
</dbReference>
<name>A0A2Z5G1G7_9BACT</name>
<dbReference type="GO" id="GO:0005737">
    <property type="term" value="C:cytoplasm"/>
    <property type="evidence" value="ECO:0007669"/>
    <property type="project" value="TreeGrafter"/>
</dbReference>
<dbReference type="RefSeq" id="WP_201759243.1">
    <property type="nucleotide sequence ID" value="NZ_CP030840.1"/>
</dbReference>
<evidence type="ECO:0000259" key="1">
    <source>
        <dbReference type="Pfam" id="PF01182"/>
    </source>
</evidence>
<dbReference type="EMBL" id="CP030840">
    <property type="protein sequence ID" value="AXC12644.1"/>
    <property type="molecule type" value="Genomic_DNA"/>
</dbReference>
<evidence type="ECO:0000313" key="3">
    <source>
        <dbReference type="Proteomes" id="UP000253606"/>
    </source>
</evidence>
<dbReference type="GO" id="GO:0006046">
    <property type="term" value="P:N-acetylglucosamine catabolic process"/>
    <property type="evidence" value="ECO:0007669"/>
    <property type="project" value="TreeGrafter"/>
</dbReference>
<organism evidence="2 3">
    <name type="scientific">Acidisarcina polymorpha</name>
    <dbReference type="NCBI Taxonomy" id="2211140"/>
    <lineage>
        <taxon>Bacteria</taxon>
        <taxon>Pseudomonadati</taxon>
        <taxon>Acidobacteriota</taxon>
        <taxon>Terriglobia</taxon>
        <taxon>Terriglobales</taxon>
        <taxon>Acidobacteriaceae</taxon>
        <taxon>Acidisarcina</taxon>
    </lineage>
</organism>
<dbReference type="Gene3D" id="3.40.50.1360">
    <property type="match status" value="1"/>
</dbReference>
<protein>
    <submittedName>
        <fullName evidence="2">Glucosamine-6-phosphate deaminase</fullName>
    </submittedName>
</protein>
<dbReference type="InterPro" id="IPR006148">
    <property type="entry name" value="Glc/Gal-6P_isomerase"/>
</dbReference>
<dbReference type="GO" id="GO:0004342">
    <property type="term" value="F:glucosamine-6-phosphate deaminase activity"/>
    <property type="evidence" value="ECO:0007669"/>
    <property type="project" value="InterPro"/>
</dbReference>
<evidence type="ECO:0000313" key="2">
    <source>
        <dbReference type="EMBL" id="AXC12644.1"/>
    </source>
</evidence>
<sequence length="265" mass="29022">MGSPITDIERFEVGTLKVEVYPTRAAAGEAAAQAAARALRDLAHNRSIGVIFATGASQLETLDSLTRIQDVPWKHIRGFHLDEYVGIPADHPASFRKYLRQRLTEKVSLHQFHEINGSSADTEAVCRTYAEDLAAASPALCFLGIGENGHLAFNDPGIADFADVVDVKVVHLDPVSRNQQVAEGWFSTFQDTAESAITVTMPALFRVPKLIVSVPGKRKAQIMKQTLTLDISTKCPSTILRTHPDATVYLDQDSAAELHSFWRGN</sequence>
<dbReference type="AlphaFoldDB" id="A0A2Z5G1G7"/>
<keyword evidence="3" id="KW-1185">Reference proteome</keyword>
<gene>
    <name evidence="2" type="ORF">ACPOL_3355</name>
</gene>
<dbReference type="GO" id="GO:0006043">
    <property type="term" value="P:glucosamine catabolic process"/>
    <property type="evidence" value="ECO:0007669"/>
    <property type="project" value="TreeGrafter"/>
</dbReference>
<proteinExistence type="predicted"/>
<dbReference type="SUPFAM" id="SSF100950">
    <property type="entry name" value="NagB/RpiA/CoA transferase-like"/>
    <property type="match status" value="1"/>
</dbReference>
<dbReference type="InterPro" id="IPR037171">
    <property type="entry name" value="NagB/RpiA_transferase-like"/>
</dbReference>
<dbReference type="PANTHER" id="PTHR11280">
    <property type="entry name" value="GLUCOSAMINE-6-PHOSPHATE ISOMERASE"/>
    <property type="match status" value="1"/>
</dbReference>
<accession>A0A2Z5G1G7</accession>
<dbReference type="KEGG" id="abas:ACPOL_3355"/>